<dbReference type="InterPro" id="IPR036249">
    <property type="entry name" value="Thioredoxin-like_sf"/>
</dbReference>
<dbReference type="RefSeq" id="WP_050668711.1">
    <property type="nucleotide sequence ID" value="NZ_LAIR01000002.1"/>
</dbReference>
<comment type="caution">
    <text evidence="9">The sequence shown here is derived from an EMBL/GenBank/DDBJ whole genome shotgun (WGS) entry which is preliminary data.</text>
</comment>
<dbReference type="InterPro" id="IPR017937">
    <property type="entry name" value="Thioredoxin_CS"/>
</dbReference>
<feature type="disulfide bond" description="Redox-active" evidence="7">
    <location>
        <begin position="38"/>
        <end position="41"/>
    </location>
</feature>
<dbReference type="PROSITE" id="PS51352">
    <property type="entry name" value="THIOREDOXIN_2"/>
    <property type="match status" value="1"/>
</dbReference>
<keyword evidence="2" id="KW-0813">Transport</keyword>
<dbReference type="PANTHER" id="PTHR45663:SF11">
    <property type="entry name" value="GEO12009P1"/>
    <property type="match status" value="1"/>
</dbReference>
<evidence type="ECO:0000256" key="1">
    <source>
        <dbReference type="ARBA" id="ARBA00008987"/>
    </source>
</evidence>
<feature type="domain" description="Thioredoxin" evidence="8">
    <location>
        <begin position="1"/>
        <end position="114"/>
    </location>
</feature>
<evidence type="ECO:0000256" key="2">
    <source>
        <dbReference type="ARBA" id="ARBA00022448"/>
    </source>
</evidence>
<sequence>MSVSTAAPALTPVTDADFAEVVLAADQPVLVEFWADWCGPCRQMSPVIEQVAHERSETLRVVALDGDRNPETMRATGVLGMPTLQLYVAGERVAEMVGARSRPVVLRWLDEHLTAVVR</sequence>
<gene>
    <name evidence="9" type="ORF">VV01_03705</name>
</gene>
<dbReference type="AlphaFoldDB" id="A0A0L6CF33"/>
<keyword evidence="10" id="KW-1185">Reference proteome</keyword>
<keyword evidence="5 7" id="KW-0676">Redox-active center</keyword>
<dbReference type="SUPFAM" id="SSF52833">
    <property type="entry name" value="Thioredoxin-like"/>
    <property type="match status" value="1"/>
</dbReference>
<dbReference type="PRINTS" id="PR00421">
    <property type="entry name" value="THIOREDOXIN"/>
</dbReference>
<dbReference type="InterPro" id="IPR005746">
    <property type="entry name" value="Thioredoxin"/>
</dbReference>
<name>A0A0L6CF33_9MICO</name>
<dbReference type="STRING" id="1631356.VV01_03705"/>
<reference evidence="10" key="1">
    <citation type="submission" date="2015-03" db="EMBL/GenBank/DDBJ databases">
        <title>Luteipulveratus halotolerans sp. nov., a novel actinobacterium (Dermacoccaceae) from Sarawak, Malaysia.</title>
        <authorList>
            <person name="Juboi H."/>
            <person name="Basik A."/>
            <person name="Shamsul S.S."/>
            <person name="Arnold P."/>
            <person name="Schmitt E.K."/>
            <person name="Sanglier J.-J."/>
            <person name="Yeo T."/>
        </authorList>
    </citation>
    <scope>NUCLEOTIDE SEQUENCE [LARGE SCALE GENOMIC DNA]</scope>
    <source>
        <strain evidence="10">C296001</strain>
    </source>
</reference>
<evidence type="ECO:0000259" key="8">
    <source>
        <dbReference type="PROSITE" id="PS51352"/>
    </source>
</evidence>
<evidence type="ECO:0000256" key="6">
    <source>
        <dbReference type="PIRNR" id="PIRNR000077"/>
    </source>
</evidence>
<comment type="similarity">
    <text evidence="1 6">Belongs to the thioredoxin family.</text>
</comment>
<evidence type="ECO:0000256" key="7">
    <source>
        <dbReference type="PIRSR" id="PIRSR000077-4"/>
    </source>
</evidence>
<keyword evidence="3" id="KW-0249">Electron transport</keyword>
<dbReference type="CDD" id="cd02947">
    <property type="entry name" value="TRX_family"/>
    <property type="match status" value="1"/>
</dbReference>
<dbReference type="Gene3D" id="3.40.30.10">
    <property type="entry name" value="Glutaredoxin"/>
    <property type="match status" value="1"/>
</dbReference>
<dbReference type="EMBL" id="LAIR01000002">
    <property type="protein sequence ID" value="KNX36456.1"/>
    <property type="molecule type" value="Genomic_DNA"/>
</dbReference>
<proteinExistence type="inferred from homology"/>
<dbReference type="GO" id="GO:0015035">
    <property type="term" value="F:protein-disulfide reductase activity"/>
    <property type="evidence" value="ECO:0007669"/>
    <property type="project" value="InterPro"/>
</dbReference>
<protein>
    <recommendedName>
        <fullName evidence="6">Thioredoxin</fullName>
    </recommendedName>
</protein>
<evidence type="ECO:0000313" key="9">
    <source>
        <dbReference type="EMBL" id="KNX36456.1"/>
    </source>
</evidence>
<organism evidence="9 10">
    <name type="scientific">Luteipulveratus halotolerans</name>
    <dbReference type="NCBI Taxonomy" id="1631356"/>
    <lineage>
        <taxon>Bacteria</taxon>
        <taxon>Bacillati</taxon>
        <taxon>Actinomycetota</taxon>
        <taxon>Actinomycetes</taxon>
        <taxon>Micrococcales</taxon>
        <taxon>Dermacoccaceae</taxon>
        <taxon>Luteipulveratus</taxon>
    </lineage>
</organism>
<evidence type="ECO:0000256" key="3">
    <source>
        <dbReference type="ARBA" id="ARBA00022982"/>
    </source>
</evidence>
<dbReference type="PATRIC" id="fig|1631356.3.peg.673"/>
<evidence type="ECO:0000256" key="5">
    <source>
        <dbReference type="ARBA" id="ARBA00023284"/>
    </source>
</evidence>
<dbReference type="Proteomes" id="UP000037397">
    <property type="component" value="Unassembled WGS sequence"/>
</dbReference>
<keyword evidence="4 7" id="KW-1015">Disulfide bond</keyword>
<dbReference type="OrthoDB" id="9790390at2"/>
<accession>A0A0L6CF33</accession>
<dbReference type="InterPro" id="IPR013766">
    <property type="entry name" value="Thioredoxin_domain"/>
</dbReference>
<dbReference type="FunFam" id="3.40.30.10:FF:000001">
    <property type="entry name" value="Thioredoxin"/>
    <property type="match status" value="1"/>
</dbReference>
<dbReference type="PROSITE" id="PS00194">
    <property type="entry name" value="THIOREDOXIN_1"/>
    <property type="match status" value="1"/>
</dbReference>
<dbReference type="PANTHER" id="PTHR45663">
    <property type="entry name" value="GEO12009P1"/>
    <property type="match status" value="1"/>
</dbReference>
<dbReference type="Pfam" id="PF00085">
    <property type="entry name" value="Thioredoxin"/>
    <property type="match status" value="1"/>
</dbReference>
<dbReference type="GO" id="GO:0005829">
    <property type="term" value="C:cytosol"/>
    <property type="evidence" value="ECO:0007669"/>
    <property type="project" value="TreeGrafter"/>
</dbReference>
<dbReference type="GO" id="GO:0045454">
    <property type="term" value="P:cell redox homeostasis"/>
    <property type="evidence" value="ECO:0007669"/>
    <property type="project" value="TreeGrafter"/>
</dbReference>
<evidence type="ECO:0000256" key="4">
    <source>
        <dbReference type="ARBA" id="ARBA00023157"/>
    </source>
</evidence>
<dbReference type="PIRSF" id="PIRSF000077">
    <property type="entry name" value="Thioredoxin"/>
    <property type="match status" value="1"/>
</dbReference>
<evidence type="ECO:0000313" key="10">
    <source>
        <dbReference type="Proteomes" id="UP000037397"/>
    </source>
</evidence>